<dbReference type="AlphaFoldDB" id="A0A8D8X9J9"/>
<proteinExistence type="predicted"/>
<dbReference type="Gene3D" id="3.40.50.300">
    <property type="entry name" value="P-loop containing nucleotide triphosphate hydrolases"/>
    <property type="match status" value="1"/>
</dbReference>
<name>A0A8D8X9J9_9HEMI</name>
<sequence>MSDRFPDPNIAFHRQQTRDNILMQKITGSLVYLTTLKKYEKSKMFKCESRACRYQKRVKHAGNAPCCLLPLPGHTMIEQPRATEVAEYWDARFLYDSKQLPLTIRIPSRITSLHWKLGARYNIIFHWDLHLSMYSAWYIIEAKPDFKPYYLSQVPNSILILRAELENQCAQSAWTLVSYVSAELCTSVVPRGVLHNLKMGLLLSLASMRHNRDTTVKPIPLFCLGPESTTLISEVTTLAHHCIDMTSNPTTAGCVEGIFNESELQAGPLQLARDGICYLGEWSKYDHGKHSPGGKVLKSLEDGYISMTYQGKSHHCEMKCSIWTTCYWMPNRKTAGNQQKTPLKVIFE</sequence>
<accession>A0A8D8X9J9</accession>
<organism evidence="1">
    <name type="scientific">Cacopsylla melanoneura</name>
    <dbReference type="NCBI Taxonomy" id="428564"/>
    <lineage>
        <taxon>Eukaryota</taxon>
        <taxon>Metazoa</taxon>
        <taxon>Ecdysozoa</taxon>
        <taxon>Arthropoda</taxon>
        <taxon>Hexapoda</taxon>
        <taxon>Insecta</taxon>
        <taxon>Pterygota</taxon>
        <taxon>Neoptera</taxon>
        <taxon>Paraneoptera</taxon>
        <taxon>Hemiptera</taxon>
        <taxon>Sternorrhyncha</taxon>
        <taxon>Psylloidea</taxon>
        <taxon>Psyllidae</taxon>
        <taxon>Psyllinae</taxon>
        <taxon>Cacopsylla</taxon>
    </lineage>
</organism>
<dbReference type="EMBL" id="HBUF01277217">
    <property type="protein sequence ID" value="CAG6686570.1"/>
    <property type="molecule type" value="Transcribed_RNA"/>
</dbReference>
<reference evidence="1" key="1">
    <citation type="submission" date="2021-05" db="EMBL/GenBank/DDBJ databases">
        <authorList>
            <person name="Alioto T."/>
            <person name="Alioto T."/>
            <person name="Gomez Garrido J."/>
        </authorList>
    </citation>
    <scope>NUCLEOTIDE SEQUENCE</scope>
</reference>
<protein>
    <submittedName>
        <fullName evidence="1">Uncharacterized protein</fullName>
    </submittedName>
</protein>
<evidence type="ECO:0000313" key="1">
    <source>
        <dbReference type="EMBL" id="CAG6686570.1"/>
    </source>
</evidence>
<dbReference type="InterPro" id="IPR027417">
    <property type="entry name" value="P-loop_NTPase"/>
</dbReference>